<feature type="domain" description="C2H2-type" evidence="7">
    <location>
        <begin position="434"/>
        <end position="461"/>
    </location>
</feature>
<sequence>MAASHRGDSVFVRVTAEIRPEMLERPQMSQEDSLAQLRHTGAECSYSTDKTYIVTGTWSQIEDTRQMLMARLDPGSASDADLAGGECRPARTGSDGDGGATRHEQVKAETRGDSSGDLVQADQNRSTSSEPGERGDEVKYNYTCTASGATDTRWQPVSPAKNGEDDSLDGDTDGQSEETCETDDSDAAGRPPTVDGAHADGGDTSDGEWKPRRSRRKGIPRKRALAEPPPPAPTRRGRPRVSPPEPPPRPRHTKRGRGRPRGARDRKPRVRQSEQIEDWRLAGTTYACVHCPFTTKHVVSIRKHVKRRHQHRPHACDFCPKNFAYKSDLRKHVVTHPAYEGRGGLKCPHCDRICVCRSHLRRHALIHTGENRTFTCPRAGCRKAFTSKHAVDVHVEIHTGGRRRPFLCSTCGKAFTTKNVLLEHENIHSNARPMKCEICDKGFNSGSSLRIHRMTHSTECRYVCEICSKEFKLLASLRMHQVVHSGKRAFVCTRCGKAFTQNSALQRHTRIHTGVKPYACKLCEKTFGDSSILRRHMSVHRLDGEGKRAAAAPPARPPAIAATQSAAPVAPPVAVPPHHVEFATPAGKVEATRGATYQAPTQNGVESRTAEPMQTAPSNHVDHLSLLPQAGVFPQGAPGATSSLYQTVMNIGQSSGIIQAPFSEYQGVNTAFMNTTAPHFYPT</sequence>
<protein>
    <submittedName>
        <fullName evidence="9">Zinc finger protein 70-like</fullName>
    </submittedName>
</protein>
<feature type="compositionally biased region" description="Polar residues" evidence="6">
    <location>
        <begin position="121"/>
        <end position="130"/>
    </location>
</feature>
<dbReference type="Pfam" id="PF00096">
    <property type="entry name" value="zf-C2H2"/>
    <property type="match status" value="6"/>
</dbReference>
<dbReference type="InterPro" id="IPR036236">
    <property type="entry name" value="Znf_C2H2_sf"/>
</dbReference>
<keyword evidence="1" id="KW-0479">Metal-binding</keyword>
<feature type="compositionally biased region" description="Polar residues" evidence="6">
    <location>
        <begin position="142"/>
        <end position="155"/>
    </location>
</feature>
<keyword evidence="8" id="KW-1185">Reference proteome</keyword>
<feature type="domain" description="C2H2-type" evidence="7">
    <location>
        <begin position="518"/>
        <end position="545"/>
    </location>
</feature>
<feature type="domain" description="C2H2-type" evidence="7">
    <location>
        <begin position="374"/>
        <end position="403"/>
    </location>
</feature>
<keyword evidence="4" id="KW-0862">Zinc</keyword>
<dbReference type="SUPFAM" id="SSF57667">
    <property type="entry name" value="beta-beta-alpha zinc fingers"/>
    <property type="match status" value="5"/>
</dbReference>
<evidence type="ECO:0000256" key="1">
    <source>
        <dbReference type="ARBA" id="ARBA00022723"/>
    </source>
</evidence>
<evidence type="ECO:0000256" key="2">
    <source>
        <dbReference type="ARBA" id="ARBA00022737"/>
    </source>
</evidence>
<gene>
    <name evidence="9" type="primary">LOC106816436</name>
</gene>
<feature type="compositionally biased region" description="Basic and acidic residues" evidence="6">
    <location>
        <begin position="100"/>
        <end position="114"/>
    </location>
</feature>
<dbReference type="PROSITE" id="PS00028">
    <property type="entry name" value="ZINC_FINGER_C2H2_1"/>
    <property type="match status" value="8"/>
</dbReference>
<feature type="compositionally biased region" description="Basic and acidic residues" evidence="6">
    <location>
        <begin position="197"/>
        <end position="211"/>
    </location>
</feature>
<dbReference type="Proteomes" id="UP000695022">
    <property type="component" value="Unplaced"/>
</dbReference>
<evidence type="ECO:0000256" key="3">
    <source>
        <dbReference type="ARBA" id="ARBA00022771"/>
    </source>
</evidence>
<feature type="domain" description="C2H2-type" evidence="7">
    <location>
        <begin position="406"/>
        <end position="433"/>
    </location>
</feature>
<evidence type="ECO:0000259" key="7">
    <source>
        <dbReference type="PROSITE" id="PS50157"/>
    </source>
</evidence>
<feature type="compositionally biased region" description="Basic residues" evidence="6">
    <location>
        <begin position="249"/>
        <end position="270"/>
    </location>
</feature>
<name>A0ABM1EWH0_PRICU</name>
<feature type="compositionally biased region" description="Acidic residues" evidence="6">
    <location>
        <begin position="165"/>
        <end position="186"/>
    </location>
</feature>
<dbReference type="PANTHER" id="PTHR24408:SF58">
    <property type="entry name" value="TRANSCRIPTION FACTOR (TFIIIA), PUTATIVE (AFU_ORTHOLOGUE AFUA_1G05150)-RELATED"/>
    <property type="match status" value="1"/>
</dbReference>
<evidence type="ECO:0000313" key="9">
    <source>
        <dbReference type="RefSeq" id="XP_014676541.1"/>
    </source>
</evidence>
<evidence type="ECO:0000256" key="4">
    <source>
        <dbReference type="ARBA" id="ARBA00022833"/>
    </source>
</evidence>
<dbReference type="RefSeq" id="XP_014676541.1">
    <property type="nucleotide sequence ID" value="XM_014821055.1"/>
</dbReference>
<dbReference type="InterPro" id="IPR013087">
    <property type="entry name" value="Znf_C2H2_type"/>
</dbReference>
<evidence type="ECO:0000256" key="5">
    <source>
        <dbReference type="PROSITE-ProRule" id="PRU00042"/>
    </source>
</evidence>
<feature type="domain" description="C2H2-type" evidence="7">
    <location>
        <begin position="490"/>
        <end position="517"/>
    </location>
</feature>
<keyword evidence="3 5" id="KW-0863">Zinc-finger</keyword>
<keyword evidence="2" id="KW-0677">Repeat</keyword>
<proteinExistence type="predicted"/>
<feature type="domain" description="C2H2-type" evidence="7">
    <location>
        <begin position="345"/>
        <end position="372"/>
    </location>
</feature>
<dbReference type="GeneID" id="106816436"/>
<dbReference type="Gene3D" id="3.30.160.60">
    <property type="entry name" value="Classic Zinc Finger"/>
    <property type="match status" value="7"/>
</dbReference>
<dbReference type="SMART" id="SM00355">
    <property type="entry name" value="ZnF_C2H2"/>
    <property type="match status" value="9"/>
</dbReference>
<feature type="compositionally biased region" description="Basic residues" evidence="6">
    <location>
        <begin position="212"/>
        <end position="223"/>
    </location>
</feature>
<feature type="domain" description="C2H2-type" evidence="7">
    <location>
        <begin position="314"/>
        <end position="341"/>
    </location>
</feature>
<accession>A0ABM1EWH0</accession>
<organism evidence="8 9">
    <name type="scientific">Priapulus caudatus</name>
    <name type="common">Priapulid worm</name>
    <dbReference type="NCBI Taxonomy" id="37621"/>
    <lineage>
        <taxon>Eukaryota</taxon>
        <taxon>Metazoa</taxon>
        <taxon>Ecdysozoa</taxon>
        <taxon>Scalidophora</taxon>
        <taxon>Priapulida</taxon>
        <taxon>Priapulimorpha</taxon>
        <taxon>Priapulimorphida</taxon>
        <taxon>Priapulidae</taxon>
        <taxon>Priapulus</taxon>
    </lineage>
</organism>
<feature type="region of interest" description="Disordered" evidence="6">
    <location>
        <begin position="75"/>
        <end position="276"/>
    </location>
</feature>
<dbReference type="PROSITE" id="PS50157">
    <property type="entry name" value="ZINC_FINGER_C2H2_2"/>
    <property type="match status" value="8"/>
</dbReference>
<evidence type="ECO:0000313" key="8">
    <source>
        <dbReference type="Proteomes" id="UP000695022"/>
    </source>
</evidence>
<reference evidence="9" key="1">
    <citation type="submission" date="2025-08" db="UniProtKB">
        <authorList>
            <consortium name="RefSeq"/>
        </authorList>
    </citation>
    <scope>IDENTIFICATION</scope>
</reference>
<feature type="domain" description="C2H2-type" evidence="7">
    <location>
        <begin position="462"/>
        <end position="489"/>
    </location>
</feature>
<dbReference type="PANTHER" id="PTHR24408">
    <property type="entry name" value="ZINC FINGER PROTEIN"/>
    <property type="match status" value="1"/>
</dbReference>
<evidence type="ECO:0000256" key="6">
    <source>
        <dbReference type="SAM" id="MobiDB-lite"/>
    </source>
</evidence>